<accession>A0A0A8ZL74</accession>
<proteinExistence type="predicted"/>
<keyword evidence="1" id="KW-0732">Signal</keyword>
<dbReference type="EMBL" id="GBRH01257766">
    <property type="protein sequence ID" value="JAD40129.1"/>
    <property type="molecule type" value="Transcribed_RNA"/>
</dbReference>
<reference evidence="2" key="1">
    <citation type="submission" date="2014-09" db="EMBL/GenBank/DDBJ databases">
        <authorList>
            <person name="Magalhaes I.L.F."/>
            <person name="Oliveira U."/>
            <person name="Santos F.R."/>
            <person name="Vidigal T.H.D.A."/>
            <person name="Brescovit A.D."/>
            <person name="Santos A.J."/>
        </authorList>
    </citation>
    <scope>NUCLEOTIDE SEQUENCE</scope>
    <source>
        <tissue evidence="2">Shoot tissue taken approximately 20 cm above the soil surface</tissue>
    </source>
</reference>
<evidence type="ECO:0008006" key="3">
    <source>
        <dbReference type="Google" id="ProtNLM"/>
    </source>
</evidence>
<organism evidence="2">
    <name type="scientific">Arundo donax</name>
    <name type="common">Giant reed</name>
    <name type="synonym">Donax arundinaceus</name>
    <dbReference type="NCBI Taxonomy" id="35708"/>
    <lineage>
        <taxon>Eukaryota</taxon>
        <taxon>Viridiplantae</taxon>
        <taxon>Streptophyta</taxon>
        <taxon>Embryophyta</taxon>
        <taxon>Tracheophyta</taxon>
        <taxon>Spermatophyta</taxon>
        <taxon>Magnoliopsida</taxon>
        <taxon>Liliopsida</taxon>
        <taxon>Poales</taxon>
        <taxon>Poaceae</taxon>
        <taxon>PACMAD clade</taxon>
        <taxon>Arundinoideae</taxon>
        <taxon>Arundineae</taxon>
        <taxon>Arundo</taxon>
    </lineage>
</organism>
<feature type="chain" id="PRO_5002062264" description="Secreted protein" evidence="1">
    <location>
        <begin position="17"/>
        <end position="73"/>
    </location>
</feature>
<reference evidence="2" key="2">
    <citation type="journal article" date="2015" name="Data Brief">
        <title>Shoot transcriptome of the giant reed, Arundo donax.</title>
        <authorList>
            <person name="Barrero R.A."/>
            <person name="Guerrero F.D."/>
            <person name="Moolhuijzen P."/>
            <person name="Goolsby J.A."/>
            <person name="Tidwell J."/>
            <person name="Bellgard S.E."/>
            <person name="Bellgard M.I."/>
        </authorList>
    </citation>
    <scope>NUCLEOTIDE SEQUENCE</scope>
    <source>
        <tissue evidence="2">Shoot tissue taken approximately 20 cm above the soil surface</tissue>
    </source>
</reference>
<protein>
    <recommendedName>
        <fullName evidence="3">Secreted protein</fullName>
    </recommendedName>
</protein>
<sequence length="73" mass="8521">MLLLLRLCSLTSQSYCQVTFLRGTNFFYQPSQVLYRAVSLRNQPIKYGMCIVRSSHDNGIMTPFLMFILEMCM</sequence>
<dbReference type="AlphaFoldDB" id="A0A0A8ZL74"/>
<evidence type="ECO:0000256" key="1">
    <source>
        <dbReference type="SAM" id="SignalP"/>
    </source>
</evidence>
<name>A0A0A8ZL74_ARUDO</name>
<evidence type="ECO:0000313" key="2">
    <source>
        <dbReference type="EMBL" id="JAD40129.1"/>
    </source>
</evidence>
<feature type="signal peptide" evidence="1">
    <location>
        <begin position="1"/>
        <end position="16"/>
    </location>
</feature>